<proteinExistence type="predicted"/>
<name>A0ACC2PLQ1_9HYME</name>
<comment type="caution">
    <text evidence="1">The sequence shown here is derived from an EMBL/GenBank/DDBJ whole genome shotgun (WGS) entry which is preliminary data.</text>
</comment>
<evidence type="ECO:0000313" key="1">
    <source>
        <dbReference type="EMBL" id="KAJ8684519.1"/>
    </source>
</evidence>
<evidence type="ECO:0000313" key="2">
    <source>
        <dbReference type="Proteomes" id="UP001239111"/>
    </source>
</evidence>
<dbReference type="Proteomes" id="UP001239111">
    <property type="component" value="Chromosome 1"/>
</dbReference>
<dbReference type="EMBL" id="CM056741">
    <property type="protein sequence ID" value="KAJ8684519.1"/>
    <property type="molecule type" value="Genomic_DNA"/>
</dbReference>
<gene>
    <name evidence="1" type="ORF">QAD02_020311</name>
</gene>
<accession>A0ACC2PLQ1</accession>
<keyword evidence="2" id="KW-1185">Reference proteome</keyword>
<protein>
    <submittedName>
        <fullName evidence="1">Uncharacterized protein</fullName>
    </submittedName>
</protein>
<sequence length="308" mass="35466">MPKNPYFLTDSDKDLVSKGEKLKDQHVEKFHQLIQIATSTLPRSILLANKTELIRPIARGTRHLQIIHCCTDQCNECLGGHWICFFYDGENIFIYDSLNLKSLYKNAEDFLRALCPFFDDVSIYLPDVQYQANGKDCGPHAMAMATSVVFDEDPSTVDYNRELLRRHILLMNEKNVLIPFPKGNNGFTRNPSWPCPTPKLAWNTIPRELQKYPFQAICVEYRALGRLFYIRGLPNPEGVSCYANATLQSIIHCKPVRQHFSSVRDVNNLPRAIRDYLSNSTVPIRGLRSFAHEMFEVERQQHKMSVSL</sequence>
<reference evidence="1" key="1">
    <citation type="submission" date="2023-04" db="EMBL/GenBank/DDBJ databases">
        <title>A chromosome-level genome assembly of the parasitoid wasp Eretmocerus hayati.</title>
        <authorList>
            <person name="Zhong Y."/>
            <person name="Liu S."/>
            <person name="Liu Y."/>
        </authorList>
    </citation>
    <scope>NUCLEOTIDE SEQUENCE</scope>
    <source>
        <strain evidence="1">ZJU_SS_LIU_2023</strain>
    </source>
</reference>
<organism evidence="1 2">
    <name type="scientific">Eretmocerus hayati</name>
    <dbReference type="NCBI Taxonomy" id="131215"/>
    <lineage>
        <taxon>Eukaryota</taxon>
        <taxon>Metazoa</taxon>
        <taxon>Ecdysozoa</taxon>
        <taxon>Arthropoda</taxon>
        <taxon>Hexapoda</taxon>
        <taxon>Insecta</taxon>
        <taxon>Pterygota</taxon>
        <taxon>Neoptera</taxon>
        <taxon>Endopterygota</taxon>
        <taxon>Hymenoptera</taxon>
        <taxon>Apocrita</taxon>
        <taxon>Proctotrupomorpha</taxon>
        <taxon>Chalcidoidea</taxon>
        <taxon>Aphelinidae</taxon>
        <taxon>Aphelininae</taxon>
        <taxon>Eretmocerus</taxon>
    </lineage>
</organism>